<dbReference type="SUPFAM" id="SSF54106">
    <property type="entry name" value="LysM domain"/>
    <property type="match status" value="1"/>
</dbReference>
<dbReference type="CDD" id="cd00118">
    <property type="entry name" value="LysM"/>
    <property type="match status" value="1"/>
</dbReference>
<gene>
    <name evidence="2" type="ORF">C800_03386</name>
</gene>
<dbReference type="AlphaFoldDB" id="R9H4W1"/>
<proteinExistence type="predicted"/>
<dbReference type="HOGENOM" id="CLU_887572_0_0_10"/>
<dbReference type="Gene3D" id="3.10.350.10">
    <property type="entry name" value="LysM domain"/>
    <property type="match status" value="1"/>
</dbReference>
<dbReference type="InterPro" id="IPR018392">
    <property type="entry name" value="LysM"/>
</dbReference>
<dbReference type="EMBL" id="ASSN01000024">
    <property type="protein sequence ID" value="EOR99056.1"/>
    <property type="molecule type" value="Genomic_DNA"/>
</dbReference>
<evidence type="ECO:0000313" key="2">
    <source>
        <dbReference type="EMBL" id="EOR99056.1"/>
    </source>
</evidence>
<evidence type="ECO:0000313" key="3">
    <source>
        <dbReference type="Proteomes" id="UP000014151"/>
    </source>
</evidence>
<protein>
    <recommendedName>
        <fullName evidence="1">LysM domain-containing protein</fullName>
    </recommendedName>
</protein>
<dbReference type="InterPro" id="IPR036779">
    <property type="entry name" value="LysM_dom_sf"/>
</dbReference>
<dbReference type="Proteomes" id="UP000014151">
    <property type="component" value="Unassembled WGS sequence"/>
</dbReference>
<dbReference type="PROSITE" id="PS51782">
    <property type="entry name" value="LYSM"/>
    <property type="match status" value="1"/>
</dbReference>
<comment type="caution">
    <text evidence="2">The sequence shown here is derived from an EMBL/GenBank/DDBJ whole genome shotgun (WGS) entry which is preliminary data.</text>
</comment>
<accession>R9H4W1</accession>
<dbReference type="RefSeq" id="WP_016271565.1">
    <property type="nucleotide sequence ID" value="NZ_KE159479.1"/>
</dbReference>
<dbReference type="Pfam" id="PF01476">
    <property type="entry name" value="LysM"/>
    <property type="match status" value="1"/>
</dbReference>
<reference evidence="2 3" key="1">
    <citation type="submission" date="2013-04" db="EMBL/GenBank/DDBJ databases">
        <title>The Genome Sequence of Bacteroides vulgatus dnLKV7.</title>
        <authorList>
            <consortium name="The Broad Institute Genomics Platform"/>
            <consortium name="The Broad Institute Genome Sequencing Center for Infectious Disease"/>
            <person name="Earl A."/>
            <person name="Xavier R."/>
            <person name="Kuhn K."/>
            <person name="Stappenbeck T."/>
            <person name="Walker B."/>
            <person name="Young S."/>
            <person name="Zeng Q."/>
            <person name="Gargeya S."/>
            <person name="Fitzgerald M."/>
            <person name="Haas B."/>
            <person name="Abouelleil A."/>
            <person name="Allen A.W."/>
            <person name="Alvarado L."/>
            <person name="Arachchi H.M."/>
            <person name="Berlin A.M."/>
            <person name="Chapman S.B."/>
            <person name="Gainer-Dewar J."/>
            <person name="Goldberg J."/>
            <person name="Griggs A."/>
            <person name="Gujja S."/>
            <person name="Hansen M."/>
            <person name="Howarth C."/>
            <person name="Imamovic A."/>
            <person name="Ireland A."/>
            <person name="Larimer J."/>
            <person name="McCowan C."/>
            <person name="Murphy C."/>
            <person name="Pearson M."/>
            <person name="Poon T.W."/>
            <person name="Priest M."/>
            <person name="Roberts A."/>
            <person name="Saif S."/>
            <person name="Shea T."/>
            <person name="Sisk P."/>
            <person name="Sykes S."/>
            <person name="Wortman J."/>
            <person name="Nusbaum C."/>
            <person name="Birren B."/>
        </authorList>
    </citation>
    <scope>NUCLEOTIDE SEQUENCE [LARGE SCALE GENOMIC DNA]</scope>
    <source>
        <strain evidence="3">dnLKV7</strain>
    </source>
</reference>
<feature type="domain" description="LysM" evidence="1">
    <location>
        <begin position="91"/>
        <end position="135"/>
    </location>
</feature>
<name>R9H4W1_PHOVU</name>
<sequence>MDNNIYINRETFEILRTQGIPYTGFVIGEGYAFVEYQEYSQSSNGDIVNMNGDIPWGQLYIPGIIQVQCIDTSIEMVKKSLKGLFQKNGCATYIVCEGDTLSYIAEMFDVTVENLIKWNNLSNKHFLSIGQKLLIIDITQRRIIDIPKESYQGEIKKPRGLAALEMELNSSSSNTLMGLIKLAIKFYYDGFNAPVIWLTGHTLGGFSQTPQERAQAFIDFAPSAFFGDALRILGPCSKIEKGLQGYNAYIKSSRYKQNLYKPSGHGWQKEAGKMYQQAKQRFIMREDAKTFIDDIGKIDFGWNNLPDTLNNNK</sequence>
<dbReference type="PATRIC" id="fig|1235786.3.peg.3533"/>
<organism evidence="2 3">
    <name type="scientific">Phocaeicola vulgatus dnLKV7</name>
    <dbReference type="NCBI Taxonomy" id="1235786"/>
    <lineage>
        <taxon>Bacteria</taxon>
        <taxon>Pseudomonadati</taxon>
        <taxon>Bacteroidota</taxon>
        <taxon>Bacteroidia</taxon>
        <taxon>Bacteroidales</taxon>
        <taxon>Bacteroidaceae</taxon>
        <taxon>Phocaeicola</taxon>
    </lineage>
</organism>
<evidence type="ECO:0000259" key="1">
    <source>
        <dbReference type="PROSITE" id="PS51782"/>
    </source>
</evidence>
<dbReference type="SMART" id="SM00257">
    <property type="entry name" value="LysM"/>
    <property type="match status" value="1"/>
</dbReference>